<proteinExistence type="predicted"/>
<protein>
    <submittedName>
        <fullName evidence="1">Uncharacterized protein</fullName>
    </submittedName>
</protein>
<name>A0A0C2MEQ8_THEKT</name>
<evidence type="ECO:0000313" key="2">
    <source>
        <dbReference type="Proteomes" id="UP000031668"/>
    </source>
</evidence>
<dbReference type="EMBL" id="JWZT01004858">
    <property type="protein sequence ID" value="KII62884.1"/>
    <property type="molecule type" value="Genomic_DNA"/>
</dbReference>
<gene>
    <name evidence="1" type="ORF">RF11_12245</name>
</gene>
<dbReference type="Proteomes" id="UP000031668">
    <property type="component" value="Unassembled WGS sequence"/>
</dbReference>
<dbReference type="AlphaFoldDB" id="A0A0C2MEQ8"/>
<comment type="caution">
    <text evidence="1">The sequence shown here is derived from an EMBL/GenBank/DDBJ whole genome shotgun (WGS) entry which is preliminary data.</text>
</comment>
<sequence length="113" mass="13237">MRIRAMIIIQYVQPRNAMLKLSLLHHITNSWGSFCKSSTEIIFSINSDSTFILYKYKARKASIISILFEMEEEPIQLQISLDMMSKQLIRNCQTDIQMISRCIGINKFNKLFL</sequence>
<reference evidence="1 2" key="1">
    <citation type="journal article" date="2014" name="Genome Biol. Evol.">
        <title>The genome of the myxosporean Thelohanellus kitauei shows adaptations to nutrient acquisition within its fish host.</title>
        <authorList>
            <person name="Yang Y."/>
            <person name="Xiong J."/>
            <person name="Zhou Z."/>
            <person name="Huo F."/>
            <person name="Miao W."/>
            <person name="Ran C."/>
            <person name="Liu Y."/>
            <person name="Zhang J."/>
            <person name="Feng J."/>
            <person name="Wang M."/>
            <person name="Wang M."/>
            <person name="Wang L."/>
            <person name="Yao B."/>
        </authorList>
    </citation>
    <scope>NUCLEOTIDE SEQUENCE [LARGE SCALE GENOMIC DNA]</scope>
    <source>
        <strain evidence="1">Wuqing</strain>
    </source>
</reference>
<organism evidence="1 2">
    <name type="scientific">Thelohanellus kitauei</name>
    <name type="common">Myxosporean</name>
    <dbReference type="NCBI Taxonomy" id="669202"/>
    <lineage>
        <taxon>Eukaryota</taxon>
        <taxon>Metazoa</taxon>
        <taxon>Cnidaria</taxon>
        <taxon>Myxozoa</taxon>
        <taxon>Myxosporea</taxon>
        <taxon>Bivalvulida</taxon>
        <taxon>Platysporina</taxon>
        <taxon>Myxobolidae</taxon>
        <taxon>Thelohanellus</taxon>
    </lineage>
</organism>
<keyword evidence="2" id="KW-1185">Reference proteome</keyword>
<accession>A0A0C2MEQ8</accession>
<evidence type="ECO:0000313" key="1">
    <source>
        <dbReference type="EMBL" id="KII62884.1"/>
    </source>
</evidence>